<dbReference type="EMBL" id="JAATJL010000001">
    <property type="protein sequence ID" value="NJC24157.1"/>
    <property type="molecule type" value="Genomic_DNA"/>
</dbReference>
<name>A0A846RVF2_9MICC</name>
<evidence type="ECO:0008006" key="3">
    <source>
        <dbReference type="Google" id="ProtNLM"/>
    </source>
</evidence>
<gene>
    <name evidence="1" type="ORF">BJ994_003233</name>
</gene>
<evidence type="ECO:0000313" key="1">
    <source>
        <dbReference type="EMBL" id="NJC24157.1"/>
    </source>
</evidence>
<dbReference type="AlphaFoldDB" id="A0A846RVF2"/>
<organism evidence="1 2">
    <name type="scientific">Arthrobacter pigmenti</name>
    <dbReference type="NCBI Taxonomy" id="271432"/>
    <lineage>
        <taxon>Bacteria</taxon>
        <taxon>Bacillati</taxon>
        <taxon>Actinomycetota</taxon>
        <taxon>Actinomycetes</taxon>
        <taxon>Micrococcales</taxon>
        <taxon>Micrococcaceae</taxon>
        <taxon>Arthrobacter</taxon>
    </lineage>
</organism>
<proteinExistence type="predicted"/>
<keyword evidence="2" id="KW-1185">Reference proteome</keyword>
<evidence type="ECO:0000313" key="2">
    <source>
        <dbReference type="Proteomes" id="UP000547458"/>
    </source>
</evidence>
<accession>A0A846RVF2</accession>
<comment type="caution">
    <text evidence="1">The sequence shown here is derived from an EMBL/GenBank/DDBJ whole genome shotgun (WGS) entry which is preliminary data.</text>
</comment>
<dbReference type="Proteomes" id="UP000547458">
    <property type="component" value="Unassembled WGS sequence"/>
</dbReference>
<reference evidence="1 2" key="1">
    <citation type="submission" date="2020-03" db="EMBL/GenBank/DDBJ databases">
        <title>Sequencing the genomes of 1000 actinobacteria strains.</title>
        <authorList>
            <person name="Klenk H.-P."/>
        </authorList>
    </citation>
    <scope>NUCLEOTIDE SEQUENCE [LARGE SCALE GENOMIC DNA]</scope>
    <source>
        <strain evidence="1 2">DSM 16403</strain>
    </source>
</reference>
<sequence>MLAEAGLPEDFVELFSMILDGRNASVTDGVRRALGREPRDFSDFAREAAATGVWATSRLAGR</sequence>
<protein>
    <recommendedName>
        <fullName evidence="3">NmrA family transcriptional regulator</fullName>
    </recommendedName>
</protein>